<reference evidence="2 3" key="1">
    <citation type="submission" date="2018-10" db="EMBL/GenBank/DDBJ databases">
        <authorList>
            <person name="Ekblom R."/>
            <person name="Jareborg N."/>
        </authorList>
    </citation>
    <scope>NUCLEOTIDE SEQUENCE [LARGE SCALE GENOMIC DNA]</scope>
    <source>
        <tissue evidence="2">Muscle</tissue>
    </source>
</reference>
<accession>A0A9X9PYU3</accession>
<comment type="caution">
    <text evidence="2">The sequence shown here is derived from an EMBL/GenBank/DDBJ whole genome shotgun (WGS) entry which is preliminary data.</text>
</comment>
<sequence>RTPRGSAPRASFLAVGPWELSHSWAAVPGGGGPGSGGGRNASWKTRHVSRQRCTSLLRPHGVGEHRCTVLSGRDPRLPGLWPAPARYPHCILAPQQPAVNPCQSPSRITTWKGNRR</sequence>
<organism evidence="2 3">
    <name type="scientific">Gulo gulo</name>
    <name type="common">Wolverine</name>
    <name type="synonym">Gluton</name>
    <dbReference type="NCBI Taxonomy" id="48420"/>
    <lineage>
        <taxon>Eukaryota</taxon>
        <taxon>Metazoa</taxon>
        <taxon>Chordata</taxon>
        <taxon>Craniata</taxon>
        <taxon>Vertebrata</taxon>
        <taxon>Euteleostomi</taxon>
        <taxon>Mammalia</taxon>
        <taxon>Eutheria</taxon>
        <taxon>Laurasiatheria</taxon>
        <taxon>Carnivora</taxon>
        <taxon>Caniformia</taxon>
        <taxon>Musteloidea</taxon>
        <taxon>Mustelidae</taxon>
        <taxon>Guloninae</taxon>
        <taxon>Gulo</taxon>
    </lineage>
</organism>
<feature type="region of interest" description="Disordered" evidence="1">
    <location>
        <begin position="96"/>
        <end position="116"/>
    </location>
</feature>
<dbReference type="AlphaFoldDB" id="A0A9X9PYU3"/>
<keyword evidence="3" id="KW-1185">Reference proteome</keyword>
<evidence type="ECO:0000256" key="1">
    <source>
        <dbReference type="SAM" id="MobiDB-lite"/>
    </source>
</evidence>
<feature type="compositionally biased region" description="Gly residues" evidence="1">
    <location>
        <begin position="28"/>
        <end position="39"/>
    </location>
</feature>
<name>A0A9X9PYU3_GULGU</name>
<dbReference type="EMBL" id="CYRY02009368">
    <property type="protein sequence ID" value="VCW77789.1"/>
    <property type="molecule type" value="Genomic_DNA"/>
</dbReference>
<protein>
    <submittedName>
        <fullName evidence="2">Uncharacterized protein</fullName>
    </submittedName>
</protein>
<evidence type="ECO:0000313" key="3">
    <source>
        <dbReference type="Proteomes" id="UP000269945"/>
    </source>
</evidence>
<proteinExistence type="predicted"/>
<feature type="non-terminal residue" evidence="2">
    <location>
        <position position="1"/>
    </location>
</feature>
<feature type="compositionally biased region" description="Polar residues" evidence="1">
    <location>
        <begin position="97"/>
        <end position="116"/>
    </location>
</feature>
<evidence type="ECO:0000313" key="2">
    <source>
        <dbReference type="EMBL" id="VCW77789.1"/>
    </source>
</evidence>
<gene>
    <name evidence="2" type="ORF">BN2614_LOCUS1</name>
</gene>
<dbReference type="Proteomes" id="UP000269945">
    <property type="component" value="Unassembled WGS sequence"/>
</dbReference>
<feature type="region of interest" description="Disordered" evidence="1">
    <location>
        <begin position="26"/>
        <end position="48"/>
    </location>
</feature>
<feature type="non-terminal residue" evidence="2">
    <location>
        <position position="116"/>
    </location>
</feature>